<reference evidence="1" key="1">
    <citation type="submission" date="2021-03" db="EMBL/GenBank/DDBJ databases">
        <title>Evolutionary innovations through gain and loss of genes in the ectomycorrhizal Boletales.</title>
        <authorList>
            <person name="Wu G."/>
            <person name="Miyauchi S."/>
            <person name="Morin E."/>
            <person name="Yang Z.-L."/>
            <person name="Xu J."/>
            <person name="Martin F.M."/>
        </authorList>
    </citation>
    <scope>NUCLEOTIDE SEQUENCE</scope>
    <source>
        <strain evidence="1">BR01</strain>
    </source>
</reference>
<dbReference type="OrthoDB" id="2672249at2759"/>
<protein>
    <submittedName>
        <fullName evidence="1">Uncharacterized protein</fullName>
    </submittedName>
</protein>
<dbReference type="EMBL" id="JAGFBS010000017">
    <property type="protein sequence ID" value="KAG6374723.1"/>
    <property type="molecule type" value="Genomic_DNA"/>
</dbReference>
<gene>
    <name evidence="1" type="ORF">JVT61DRAFT_4094</name>
</gene>
<name>A0A8I3A7I9_9AGAM</name>
<proteinExistence type="predicted"/>
<evidence type="ECO:0000313" key="1">
    <source>
        <dbReference type="EMBL" id="KAG6374723.1"/>
    </source>
</evidence>
<comment type="caution">
    <text evidence="1">The sequence shown here is derived from an EMBL/GenBank/DDBJ whole genome shotgun (WGS) entry which is preliminary data.</text>
</comment>
<dbReference type="AlphaFoldDB" id="A0A8I3A7I9"/>
<evidence type="ECO:0000313" key="2">
    <source>
        <dbReference type="Proteomes" id="UP000683000"/>
    </source>
</evidence>
<keyword evidence="2" id="KW-1185">Reference proteome</keyword>
<organism evidence="1 2">
    <name type="scientific">Boletus reticuloceps</name>
    <dbReference type="NCBI Taxonomy" id="495285"/>
    <lineage>
        <taxon>Eukaryota</taxon>
        <taxon>Fungi</taxon>
        <taxon>Dikarya</taxon>
        <taxon>Basidiomycota</taxon>
        <taxon>Agaricomycotina</taxon>
        <taxon>Agaricomycetes</taxon>
        <taxon>Agaricomycetidae</taxon>
        <taxon>Boletales</taxon>
        <taxon>Boletineae</taxon>
        <taxon>Boletaceae</taxon>
        <taxon>Boletoideae</taxon>
        <taxon>Boletus</taxon>
    </lineage>
</organism>
<dbReference type="Proteomes" id="UP000683000">
    <property type="component" value="Unassembled WGS sequence"/>
</dbReference>
<accession>A0A8I3A7I9</accession>
<sequence length="136" mass="14766">MGLQGPSWGTIRLSDAYNTSLSPAPVTPTTGSGPYELLSGTIRSTLETHLRKDGLPMTAVVSPGLMTDTRYYWNLTKHIFRYGHQGAADAYNGIHTINEGQRVPTCPGLDYSTTCSYSSRGVLGADSVLYEAYSQR</sequence>